<protein>
    <submittedName>
        <fullName evidence="2">Thermonuclease family protein</fullName>
    </submittedName>
</protein>
<proteinExistence type="predicted"/>
<dbReference type="PANTHER" id="PTHR12302:SF26">
    <property type="entry name" value="BLR1266 PROTEIN"/>
    <property type="match status" value="1"/>
</dbReference>
<keyword evidence="3" id="KW-1185">Reference proteome</keyword>
<sequence length="129" mass="14088">MDGDTLATAGGRLRIHGIDAPESDQTCRRGGQAYACGEAARRALAALPGNGRLTCEALDTDRYGRRVVRCRNAGGLDIGRELVRQGWAVAFARYAEDYAAEANEARAARRGLWDGSFENPADWRARHRP</sequence>
<dbReference type="Pfam" id="PF00565">
    <property type="entry name" value="SNase"/>
    <property type="match status" value="1"/>
</dbReference>
<dbReference type="InterPro" id="IPR016071">
    <property type="entry name" value="Staphylococal_nuclease_OB-fold"/>
</dbReference>
<evidence type="ECO:0000313" key="2">
    <source>
        <dbReference type="EMBL" id="MBR0682402.1"/>
    </source>
</evidence>
<feature type="domain" description="TNase-like" evidence="1">
    <location>
        <begin position="1"/>
        <end position="115"/>
    </location>
</feature>
<evidence type="ECO:0000313" key="3">
    <source>
        <dbReference type="Proteomes" id="UP001138709"/>
    </source>
</evidence>
<dbReference type="AlphaFoldDB" id="A0A9X9XFB6"/>
<comment type="caution">
    <text evidence="2">The sequence shown here is derived from an EMBL/GenBank/DDBJ whole genome shotgun (WGS) entry which is preliminary data.</text>
</comment>
<dbReference type="Gene3D" id="2.40.50.90">
    <property type="match status" value="1"/>
</dbReference>
<dbReference type="PROSITE" id="PS50830">
    <property type="entry name" value="TNASE_3"/>
    <property type="match status" value="1"/>
</dbReference>
<dbReference type="InterPro" id="IPR035437">
    <property type="entry name" value="SNase_OB-fold_sf"/>
</dbReference>
<reference evidence="2" key="2">
    <citation type="journal article" date="2021" name="Syst. Appl. Microbiol.">
        <title>Roseomonas hellenica sp. nov., isolated from roots of wild-growing Alkanna tinctoria.</title>
        <authorList>
            <person name="Rat A."/>
            <person name="Naranjo H.D."/>
            <person name="Lebbe L."/>
            <person name="Cnockaert M."/>
            <person name="Krigas N."/>
            <person name="Grigoriadou K."/>
            <person name="Maloupa E."/>
            <person name="Willems A."/>
        </authorList>
    </citation>
    <scope>NUCLEOTIDE SEQUENCE</scope>
    <source>
        <strain evidence="2">LMG 31228</strain>
    </source>
</reference>
<dbReference type="Proteomes" id="UP001138709">
    <property type="component" value="Unassembled WGS sequence"/>
</dbReference>
<dbReference type="SUPFAM" id="SSF50199">
    <property type="entry name" value="Staphylococcal nuclease"/>
    <property type="match status" value="1"/>
</dbReference>
<dbReference type="SMART" id="SM00318">
    <property type="entry name" value="SNc"/>
    <property type="match status" value="1"/>
</dbReference>
<reference evidence="2" key="1">
    <citation type="submission" date="2020-01" db="EMBL/GenBank/DDBJ databases">
        <authorList>
            <person name="Rat A."/>
        </authorList>
    </citation>
    <scope>NUCLEOTIDE SEQUENCE</scope>
    <source>
        <strain evidence="2">LMG 31228</strain>
    </source>
</reference>
<dbReference type="EMBL" id="JAAEDL010000018">
    <property type="protein sequence ID" value="MBR0682402.1"/>
    <property type="molecule type" value="Genomic_DNA"/>
</dbReference>
<name>A0A9X9XFB6_9PROT</name>
<gene>
    <name evidence="2" type="ORF">GXW74_18060</name>
</gene>
<accession>A0A9X9XFB6</accession>
<dbReference type="PANTHER" id="PTHR12302">
    <property type="entry name" value="EBNA2 BINDING PROTEIN P100"/>
    <property type="match status" value="1"/>
</dbReference>
<organism evidence="2 3">
    <name type="scientific">Neoroseomonas eburnea</name>
    <dbReference type="NCBI Taxonomy" id="1346889"/>
    <lineage>
        <taxon>Bacteria</taxon>
        <taxon>Pseudomonadati</taxon>
        <taxon>Pseudomonadota</taxon>
        <taxon>Alphaproteobacteria</taxon>
        <taxon>Acetobacterales</taxon>
        <taxon>Acetobacteraceae</taxon>
        <taxon>Neoroseomonas</taxon>
    </lineage>
</organism>
<evidence type="ECO:0000259" key="1">
    <source>
        <dbReference type="PROSITE" id="PS50830"/>
    </source>
</evidence>
<dbReference type="RefSeq" id="WP_211847932.1">
    <property type="nucleotide sequence ID" value="NZ_JAAEDL010000018.1"/>
</dbReference>